<name>A0AAE0N361_9PEZI</name>
<dbReference type="AlphaFoldDB" id="A0AAE0N361"/>
<dbReference type="GO" id="GO:0004609">
    <property type="term" value="F:phosphatidylserine decarboxylase activity"/>
    <property type="evidence" value="ECO:0007669"/>
    <property type="project" value="InterPro"/>
</dbReference>
<dbReference type="InterPro" id="IPR003817">
    <property type="entry name" value="PS_Dcarbxylase"/>
</dbReference>
<evidence type="ECO:0000256" key="1">
    <source>
        <dbReference type="ARBA" id="ARBA00022793"/>
    </source>
</evidence>
<reference evidence="3" key="2">
    <citation type="submission" date="2023-06" db="EMBL/GenBank/DDBJ databases">
        <authorList>
            <consortium name="Lawrence Berkeley National Laboratory"/>
            <person name="Haridas S."/>
            <person name="Hensen N."/>
            <person name="Bonometti L."/>
            <person name="Westerberg I."/>
            <person name="Brannstrom I.O."/>
            <person name="Guillou S."/>
            <person name="Cros-Aarteil S."/>
            <person name="Calhoun S."/>
            <person name="Kuo A."/>
            <person name="Mondo S."/>
            <person name="Pangilinan J."/>
            <person name="Riley R."/>
            <person name="LaButti K."/>
            <person name="Andreopoulos B."/>
            <person name="Lipzen A."/>
            <person name="Chen C."/>
            <person name="Yanf M."/>
            <person name="Daum C."/>
            <person name="Ng V."/>
            <person name="Clum A."/>
            <person name="Steindorff A."/>
            <person name="Ohm R."/>
            <person name="Martin F."/>
            <person name="Silar P."/>
            <person name="Natvig D."/>
            <person name="Lalanne C."/>
            <person name="Gautier V."/>
            <person name="Ament-velasquez S.L."/>
            <person name="Kruys A."/>
            <person name="Hutchinson M.I."/>
            <person name="Powell A.J."/>
            <person name="Barry K."/>
            <person name="Miller A.N."/>
            <person name="Grigoriev I.V."/>
            <person name="Debuchy R."/>
            <person name="Gladieux P."/>
            <person name="Thoren M.H."/>
            <person name="Johannesson H."/>
        </authorList>
    </citation>
    <scope>NUCLEOTIDE SEQUENCE</scope>
    <source>
        <strain evidence="3">CBS 232.78</strain>
    </source>
</reference>
<sequence>MPAHTYSGPGDWPLIINQLVGLVGGIPNVDAAVEAARDPNKGLPTLLDQYKVVDGTSFLNWMTGYLNWVPTENADSTNVYDMICIFYYVLDQAPLSADQTQITPASENQPLKTLSRWMVTFAQQIGQFMNTTNSFNLKAFASFQDTKLYNTDESESPDGTAYNTFNQFFGRRLATPRSISGPGDNKTIVFPADSRFDAAFTIDDSDKTDPGTDLIVQYPPAPFVQVKGIPWDIAALLNGSQYASAFAGGVWAHSFLCTYNYHRLHTPVSGTVVESRVIQGAAYLQVQADPATQTLKKSRLIGSRTTPGPDADGLVIDAIDGAGYQFIQTRGLFVIDTSTSPDGDIGLVAVLPIGMAQVDSVVPLVRAKSDITQPTFPFLVQKGDPLAYFQFGGSDIIVVFQPKAGLAANSFFPTPDPSTTPIAGKQWSRYGQPLAQASPQ</sequence>
<dbReference type="Pfam" id="PF02666">
    <property type="entry name" value="PS_Dcarbxylase"/>
    <property type="match status" value="1"/>
</dbReference>
<evidence type="ECO:0000313" key="4">
    <source>
        <dbReference type="Proteomes" id="UP001285441"/>
    </source>
</evidence>
<evidence type="ECO:0000313" key="3">
    <source>
        <dbReference type="EMBL" id="KAK3368535.1"/>
    </source>
</evidence>
<dbReference type="PANTHER" id="PTHR10067:SF13">
    <property type="entry name" value="PHOSPHATIDYLSERINE DECARBOXYLASE"/>
    <property type="match status" value="1"/>
</dbReference>
<organism evidence="3 4">
    <name type="scientific">Podospora didyma</name>
    <dbReference type="NCBI Taxonomy" id="330526"/>
    <lineage>
        <taxon>Eukaryota</taxon>
        <taxon>Fungi</taxon>
        <taxon>Dikarya</taxon>
        <taxon>Ascomycota</taxon>
        <taxon>Pezizomycotina</taxon>
        <taxon>Sordariomycetes</taxon>
        <taxon>Sordariomycetidae</taxon>
        <taxon>Sordariales</taxon>
        <taxon>Podosporaceae</taxon>
        <taxon>Podospora</taxon>
    </lineage>
</organism>
<keyword evidence="2" id="KW-0456">Lyase</keyword>
<keyword evidence="1" id="KW-0210">Decarboxylase</keyword>
<reference evidence="3" key="1">
    <citation type="journal article" date="2023" name="Mol. Phylogenet. Evol.">
        <title>Genome-scale phylogeny and comparative genomics of the fungal order Sordariales.</title>
        <authorList>
            <person name="Hensen N."/>
            <person name="Bonometti L."/>
            <person name="Westerberg I."/>
            <person name="Brannstrom I.O."/>
            <person name="Guillou S."/>
            <person name="Cros-Aarteil S."/>
            <person name="Calhoun S."/>
            <person name="Haridas S."/>
            <person name="Kuo A."/>
            <person name="Mondo S."/>
            <person name="Pangilinan J."/>
            <person name="Riley R."/>
            <person name="LaButti K."/>
            <person name="Andreopoulos B."/>
            <person name="Lipzen A."/>
            <person name="Chen C."/>
            <person name="Yan M."/>
            <person name="Daum C."/>
            <person name="Ng V."/>
            <person name="Clum A."/>
            <person name="Steindorff A."/>
            <person name="Ohm R.A."/>
            <person name="Martin F."/>
            <person name="Silar P."/>
            <person name="Natvig D.O."/>
            <person name="Lalanne C."/>
            <person name="Gautier V."/>
            <person name="Ament-Velasquez S.L."/>
            <person name="Kruys A."/>
            <person name="Hutchinson M.I."/>
            <person name="Powell A.J."/>
            <person name="Barry K."/>
            <person name="Miller A.N."/>
            <person name="Grigoriev I.V."/>
            <person name="Debuchy R."/>
            <person name="Gladieux P."/>
            <person name="Hiltunen Thoren M."/>
            <person name="Johannesson H."/>
        </authorList>
    </citation>
    <scope>NUCLEOTIDE SEQUENCE</scope>
    <source>
        <strain evidence="3">CBS 232.78</strain>
    </source>
</reference>
<dbReference type="Proteomes" id="UP001285441">
    <property type="component" value="Unassembled WGS sequence"/>
</dbReference>
<dbReference type="GO" id="GO:0008654">
    <property type="term" value="P:phospholipid biosynthetic process"/>
    <property type="evidence" value="ECO:0007669"/>
    <property type="project" value="InterPro"/>
</dbReference>
<comment type="caution">
    <text evidence="3">The sequence shown here is derived from an EMBL/GenBank/DDBJ whole genome shotgun (WGS) entry which is preliminary data.</text>
</comment>
<proteinExistence type="predicted"/>
<dbReference type="PANTHER" id="PTHR10067">
    <property type="entry name" value="PHOSPHATIDYLSERINE DECARBOXYLASE"/>
    <property type="match status" value="1"/>
</dbReference>
<accession>A0AAE0N361</accession>
<gene>
    <name evidence="3" type="ORF">B0H63DRAFT_77272</name>
</gene>
<keyword evidence="4" id="KW-1185">Reference proteome</keyword>
<evidence type="ECO:0000256" key="2">
    <source>
        <dbReference type="ARBA" id="ARBA00023239"/>
    </source>
</evidence>
<dbReference type="EMBL" id="JAULSW010000010">
    <property type="protein sequence ID" value="KAK3368535.1"/>
    <property type="molecule type" value="Genomic_DNA"/>
</dbReference>
<protein>
    <submittedName>
        <fullName evidence="3">Phosphatidylserine decarboxylase-domain-containing protein</fullName>
    </submittedName>
</protein>